<feature type="transmembrane region" description="Helical" evidence="7">
    <location>
        <begin position="230"/>
        <end position="256"/>
    </location>
</feature>
<dbReference type="Gene3D" id="1.20.1250.20">
    <property type="entry name" value="MFS general substrate transporter like domains"/>
    <property type="match status" value="1"/>
</dbReference>
<dbReference type="SUPFAM" id="SSF103473">
    <property type="entry name" value="MFS general substrate transporter"/>
    <property type="match status" value="1"/>
</dbReference>
<dbReference type="PANTHER" id="PTHR43266:SF2">
    <property type="entry name" value="MAJOR FACILITATOR SUPERFAMILY (MFS) PROFILE DOMAIN-CONTAINING PROTEIN"/>
    <property type="match status" value="1"/>
</dbReference>
<evidence type="ECO:0000259" key="8">
    <source>
        <dbReference type="PROSITE" id="PS50850"/>
    </source>
</evidence>
<evidence type="ECO:0000256" key="5">
    <source>
        <dbReference type="ARBA" id="ARBA00022989"/>
    </source>
</evidence>
<dbReference type="GO" id="GO:0022857">
    <property type="term" value="F:transmembrane transporter activity"/>
    <property type="evidence" value="ECO:0007669"/>
    <property type="project" value="InterPro"/>
</dbReference>
<dbReference type="InterPro" id="IPR036259">
    <property type="entry name" value="MFS_trans_sf"/>
</dbReference>
<evidence type="ECO:0000256" key="3">
    <source>
        <dbReference type="ARBA" id="ARBA00022475"/>
    </source>
</evidence>
<feature type="transmembrane region" description="Helical" evidence="7">
    <location>
        <begin position="361"/>
        <end position="379"/>
    </location>
</feature>
<feature type="transmembrane region" description="Helical" evidence="7">
    <location>
        <begin position="141"/>
        <end position="161"/>
    </location>
</feature>
<organism evidence="9">
    <name type="scientific">candidate division WOR-3 bacterium</name>
    <dbReference type="NCBI Taxonomy" id="2052148"/>
    <lineage>
        <taxon>Bacteria</taxon>
        <taxon>Bacteria division WOR-3</taxon>
    </lineage>
</organism>
<feature type="transmembrane region" description="Helical" evidence="7">
    <location>
        <begin position="268"/>
        <end position="288"/>
    </location>
</feature>
<feature type="transmembrane region" description="Helical" evidence="7">
    <location>
        <begin position="385"/>
        <end position="408"/>
    </location>
</feature>
<comment type="caution">
    <text evidence="9">The sequence shown here is derived from an EMBL/GenBank/DDBJ whole genome shotgun (WGS) entry which is preliminary data.</text>
</comment>
<keyword evidence="3" id="KW-1003">Cell membrane</keyword>
<dbReference type="PROSITE" id="PS50850">
    <property type="entry name" value="MFS"/>
    <property type="match status" value="1"/>
</dbReference>
<name>A0A7V3RIP6_UNCW3</name>
<keyword evidence="6 7" id="KW-0472">Membrane</keyword>
<keyword evidence="5 7" id="KW-1133">Transmembrane helix</keyword>
<dbReference type="InterPro" id="IPR020846">
    <property type="entry name" value="MFS_dom"/>
</dbReference>
<gene>
    <name evidence="9" type="ORF">ENX68_07295</name>
</gene>
<comment type="subcellular location">
    <subcellularLocation>
        <location evidence="1">Cell membrane</location>
        <topology evidence="1">Multi-pass membrane protein</topology>
    </subcellularLocation>
</comment>
<dbReference type="GO" id="GO:0005886">
    <property type="term" value="C:plasma membrane"/>
    <property type="evidence" value="ECO:0007669"/>
    <property type="project" value="UniProtKB-SubCell"/>
</dbReference>
<dbReference type="EMBL" id="DTOZ01000180">
    <property type="protein sequence ID" value="HGE78781.1"/>
    <property type="molecule type" value="Genomic_DNA"/>
</dbReference>
<dbReference type="InterPro" id="IPR011701">
    <property type="entry name" value="MFS"/>
</dbReference>
<keyword evidence="4 7" id="KW-0812">Transmembrane</keyword>
<dbReference type="Pfam" id="PF07690">
    <property type="entry name" value="MFS_1"/>
    <property type="match status" value="1"/>
</dbReference>
<evidence type="ECO:0000256" key="6">
    <source>
        <dbReference type="ARBA" id="ARBA00023136"/>
    </source>
</evidence>
<feature type="transmembrane region" description="Helical" evidence="7">
    <location>
        <begin position="45"/>
        <end position="68"/>
    </location>
</feature>
<feature type="transmembrane region" description="Helical" evidence="7">
    <location>
        <begin position="89"/>
        <end position="114"/>
    </location>
</feature>
<evidence type="ECO:0000256" key="2">
    <source>
        <dbReference type="ARBA" id="ARBA00022448"/>
    </source>
</evidence>
<accession>A0A7V3RIP6</accession>
<evidence type="ECO:0000313" key="9">
    <source>
        <dbReference type="EMBL" id="HGE78781.1"/>
    </source>
</evidence>
<keyword evidence="2" id="KW-0813">Transport</keyword>
<evidence type="ECO:0000256" key="7">
    <source>
        <dbReference type="SAM" id="Phobius"/>
    </source>
</evidence>
<proteinExistence type="predicted"/>
<reference evidence="9" key="1">
    <citation type="journal article" date="2020" name="mSystems">
        <title>Genome- and Community-Level Interaction Insights into Carbon Utilization and Element Cycling Functions of Hydrothermarchaeota in Hydrothermal Sediment.</title>
        <authorList>
            <person name="Zhou Z."/>
            <person name="Liu Y."/>
            <person name="Xu W."/>
            <person name="Pan J."/>
            <person name="Luo Z.H."/>
            <person name="Li M."/>
        </authorList>
    </citation>
    <scope>NUCLEOTIDE SEQUENCE [LARGE SCALE GENOMIC DNA]</scope>
    <source>
        <strain evidence="9">SpSt-961</strain>
    </source>
</reference>
<feature type="transmembrane region" description="Helical" evidence="7">
    <location>
        <begin position="295"/>
        <end position="316"/>
    </location>
</feature>
<dbReference type="PANTHER" id="PTHR43266">
    <property type="entry name" value="MACROLIDE-EFFLUX PROTEIN"/>
    <property type="match status" value="1"/>
</dbReference>
<dbReference type="AlphaFoldDB" id="A0A7V3RIP6"/>
<protein>
    <submittedName>
        <fullName evidence="9">MFS transporter</fullName>
    </submittedName>
</protein>
<dbReference type="CDD" id="cd06173">
    <property type="entry name" value="MFS_MefA_like"/>
    <property type="match status" value="1"/>
</dbReference>
<evidence type="ECO:0000256" key="4">
    <source>
        <dbReference type="ARBA" id="ARBA00022692"/>
    </source>
</evidence>
<feature type="domain" description="Major facilitator superfamily (MFS) profile" evidence="8">
    <location>
        <begin position="230"/>
        <end position="416"/>
    </location>
</feature>
<feature type="transmembrane region" description="Helical" evidence="7">
    <location>
        <begin position="322"/>
        <end position="340"/>
    </location>
</feature>
<evidence type="ECO:0000256" key="1">
    <source>
        <dbReference type="ARBA" id="ARBA00004651"/>
    </source>
</evidence>
<sequence>MFNLLKKRGLLFLALSNSTSQLGDRLTHMVIITLIGAKYPGRLSAFSEFAVTFSLPVIILAPFVGVVVDHWNRQTIMFRSHLIQSMLIFLTPSFVVLFNSLIPIWILVFLFFAIDTFNNTAKSAVIPDLVHYDELVPANSFLITLARIATFIGMVGGGYLIKWVGWRLGFYIDASTHLIAGLLALGMGARILFEPSAKFKISLRKKLKESLGIFLNDLKELLILLVHDRVVLFVMISVFILPFSAAIAYTVLIYLIQQIFNMGTSGVGWLGGIIGVGMFLGGILMGFFGKKFNRLLIIIFSMALLGTFFIIGPFFITPIFLYTVAFVSGIVFSFVGIAQDTILQEDVVKTIRGRIFATKEFVVNTTFLFCAILIGVVSHSFEPFLILRITGIFIYLLTFLASFIIYMLPVQERRRL</sequence>